<evidence type="ECO:0008006" key="3">
    <source>
        <dbReference type="Google" id="ProtNLM"/>
    </source>
</evidence>
<dbReference type="PANTHER" id="PTHR36436">
    <property type="entry name" value="SLL5081 PROTEIN"/>
    <property type="match status" value="1"/>
</dbReference>
<dbReference type="PANTHER" id="PTHR36436:SF6">
    <property type="entry name" value="SLL5081 PROTEIN"/>
    <property type="match status" value="1"/>
</dbReference>
<accession>A0A1V4A5S5</accession>
<dbReference type="Proteomes" id="UP000190539">
    <property type="component" value="Unassembled WGS sequence"/>
</dbReference>
<dbReference type="InterPro" id="IPR015315">
    <property type="entry name" value="DUF1963"/>
</dbReference>
<dbReference type="OrthoDB" id="4775619at2"/>
<protein>
    <recommendedName>
        <fullName evidence="3">DUF1963 domain-containing protein</fullName>
    </recommendedName>
</protein>
<organism evidence="1 2">
    <name type="scientific">Streptomyces tsukubensis</name>
    <dbReference type="NCBI Taxonomy" id="83656"/>
    <lineage>
        <taxon>Bacteria</taxon>
        <taxon>Bacillati</taxon>
        <taxon>Actinomycetota</taxon>
        <taxon>Actinomycetes</taxon>
        <taxon>Kitasatosporales</taxon>
        <taxon>Streptomycetaceae</taxon>
        <taxon>Streptomyces</taxon>
    </lineage>
</organism>
<name>A0A1V4A5S5_9ACTN</name>
<evidence type="ECO:0000313" key="2">
    <source>
        <dbReference type="Proteomes" id="UP000190539"/>
    </source>
</evidence>
<comment type="caution">
    <text evidence="1">The sequence shown here is derived from an EMBL/GenBank/DDBJ whole genome shotgun (WGS) entry which is preliminary data.</text>
</comment>
<sequence>MTHASAEALRALAEKHLSPEASEAWTGLLRPAVRLSPASGADPVVARLGGLPALPADVPWPEWAGHGPLSFVASVDCAALPSDSLDIPFPSEGSLAFFYFDGSLDGGLALVGPSEPGSEDGSRVIHIPASAAAFERPAPEGLTAYPEVPLTARRTHSAAQSDHPLVAALFADGAPSAVGYDHPVASEDFADALWELEGDTCHAIGGYADPVQGPVELEIAKGALGEAVEWEDPAVYEEAGAWTLLAQFDTDDDADMMWGDAGVLYWLIRPTDLAELRFDRARFTWQCA</sequence>
<keyword evidence="2" id="KW-1185">Reference proteome</keyword>
<dbReference type="EMBL" id="MVFC01000020">
    <property type="protein sequence ID" value="OON75989.1"/>
    <property type="molecule type" value="Genomic_DNA"/>
</dbReference>
<gene>
    <name evidence="1" type="ORF">B1H18_21910</name>
</gene>
<dbReference type="SUPFAM" id="SSF103032">
    <property type="entry name" value="Hypothetical protein YwqG"/>
    <property type="match status" value="1"/>
</dbReference>
<dbReference type="AlphaFoldDB" id="A0A1V4A5S5"/>
<dbReference type="Pfam" id="PF09234">
    <property type="entry name" value="DUF1963"/>
    <property type="match status" value="1"/>
</dbReference>
<dbReference type="Gene3D" id="2.30.320.10">
    <property type="entry name" value="YwqG-like"/>
    <property type="match status" value="1"/>
</dbReference>
<dbReference type="RefSeq" id="WP_077970192.1">
    <property type="nucleotide sequence ID" value="NZ_CP045178.1"/>
</dbReference>
<proteinExistence type="predicted"/>
<dbReference type="InterPro" id="IPR035948">
    <property type="entry name" value="YwqG-like_sf"/>
</dbReference>
<dbReference type="STRING" id="83656.B1H18_21910"/>
<reference evidence="1 2" key="1">
    <citation type="submission" date="2017-02" db="EMBL/GenBank/DDBJ databases">
        <title>Draft Genome Sequence of Streptomyces tsukubaensis F601, a Producer of the immunosuppressant tacrolimus FK506.</title>
        <authorList>
            <person name="Zong G."/>
            <person name="Zhong C."/>
            <person name="Fu J."/>
            <person name="Qin R."/>
            <person name="Cao G."/>
        </authorList>
    </citation>
    <scope>NUCLEOTIDE SEQUENCE [LARGE SCALE GENOMIC DNA]</scope>
    <source>
        <strain evidence="1 2">F601</strain>
    </source>
</reference>
<evidence type="ECO:0000313" key="1">
    <source>
        <dbReference type="EMBL" id="OON75989.1"/>
    </source>
</evidence>